<dbReference type="Gene3D" id="2.60.40.790">
    <property type="match status" value="1"/>
</dbReference>
<evidence type="ECO:0000259" key="3">
    <source>
        <dbReference type="PROSITE" id="PS01031"/>
    </source>
</evidence>
<dbReference type="PROSITE" id="PS01031">
    <property type="entry name" value="SHSP"/>
    <property type="match status" value="1"/>
</dbReference>
<name>A0ABU8EB58_9ACTN</name>
<sequence>MTSLQERRAAPALPPFTTLDRVLDDWLRALPLSREVLLRPLADRPAGQDLIRVDEHRDGSTLVVRAELPGIDPERDVDVVVAGGMLRIDARRESEEEHREDGCIRHELRRGHLTRTLPLPEGTTEGDVSASYRDGILEVRVPVAEQPTAPAETRVPVSRT</sequence>
<comment type="caution">
    <text evidence="4">The sequence shown here is derived from an EMBL/GenBank/DDBJ whole genome shotgun (WGS) entry which is preliminary data.</text>
</comment>
<dbReference type="Proteomes" id="UP001373496">
    <property type="component" value="Unassembled WGS sequence"/>
</dbReference>
<dbReference type="InterPro" id="IPR008978">
    <property type="entry name" value="HSP20-like_chaperone"/>
</dbReference>
<dbReference type="PANTHER" id="PTHR11527">
    <property type="entry name" value="HEAT-SHOCK PROTEIN 20 FAMILY MEMBER"/>
    <property type="match status" value="1"/>
</dbReference>
<organism evidence="4 5">
    <name type="scientific">Klenkia terrae</name>
    <dbReference type="NCBI Taxonomy" id="1052259"/>
    <lineage>
        <taxon>Bacteria</taxon>
        <taxon>Bacillati</taxon>
        <taxon>Actinomycetota</taxon>
        <taxon>Actinomycetes</taxon>
        <taxon>Geodermatophilales</taxon>
        <taxon>Geodermatophilaceae</taxon>
        <taxon>Klenkia</taxon>
    </lineage>
</organism>
<evidence type="ECO:0000313" key="4">
    <source>
        <dbReference type="EMBL" id="MEI4280866.1"/>
    </source>
</evidence>
<evidence type="ECO:0000256" key="2">
    <source>
        <dbReference type="RuleBase" id="RU003616"/>
    </source>
</evidence>
<gene>
    <name evidence="4" type="ORF">UXQ13_20490</name>
</gene>
<dbReference type="EMBL" id="JBAPLV010000030">
    <property type="protein sequence ID" value="MEI4280866.1"/>
    <property type="molecule type" value="Genomic_DNA"/>
</dbReference>
<keyword evidence="5" id="KW-1185">Reference proteome</keyword>
<evidence type="ECO:0000313" key="5">
    <source>
        <dbReference type="Proteomes" id="UP001373496"/>
    </source>
</evidence>
<dbReference type="RefSeq" id="WP_225235691.1">
    <property type="nucleotide sequence ID" value="NZ_JBAPLV010000030.1"/>
</dbReference>
<dbReference type="InterPro" id="IPR031107">
    <property type="entry name" value="Small_HSP"/>
</dbReference>
<proteinExistence type="inferred from homology"/>
<dbReference type="CDD" id="cd06464">
    <property type="entry name" value="ACD_sHsps-like"/>
    <property type="match status" value="1"/>
</dbReference>
<protein>
    <submittedName>
        <fullName evidence="4">Hsp20/alpha crystallin family protein</fullName>
    </submittedName>
</protein>
<evidence type="ECO:0000256" key="1">
    <source>
        <dbReference type="PROSITE-ProRule" id="PRU00285"/>
    </source>
</evidence>
<dbReference type="InterPro" id="IPR002068">
    <property type="entry name" value="A-crystallin/Hsp20_dom"/>
</dbReference>
<dbReference type="SUPFAM" id="SSF49764">
    <property type="entry name" value="HSP20-like chaperones"/>
    <property type="match status" value="1"/>
</dbReference>
<accession>A0ABU8EB58</accession>
<dbReference type="Pfam" id="PF00011">
    <property type="entry name" value="HSP20"/>
    <property type="match status" value="1"/>
</dbReference>
<reference evidence="4 5" key="1">
    <citation type="submission" date="2024-03" db="EMBL/GenBank/DDBJ databases">
        <title>Draft genome sequence of Klenkia terrae.</title>
        <authorList>
            <person name="Duangmal K."/>
            <person name="Chantavorakit T."/>
        </authorList>
    </citation>
    <scope>NUCLEOTIDE SEQUENCE [LARGE SCALE GENOMIC DNA]</scope>
    <source>
        <strain evidence="4 5">JCM 17786</strain>
    </source>
</reference>
<feature type="domain" description="SHSP" evidence="3">
    <location>
        <begin position="44"/>
        <end position="158"/>
    </location>
</feature>
<comment type="similarity">
    <text evidence="1 2">Belongs to the small heat shock protein (HSP20) family.</text>
</comment>